<keyword evidence="1" id="KW-0732">Signal</keyword>
<dbReference type="Proteomes" id="UP000017670">
    <property type="component" value="Unassembled WGS sequence"/>
</dbReference>
<sequence>MRLLQTILIGLLSSFSLSAWACSDLPNICEMHAQHHQQMQDYGRQAAENYYWQQQEQYEEQESRTYYSSYDPMQSRIEVATDLLNSDLQKNLQEQKLKQDPRYERYINGGWEFFQDSANPKKGEYCAAFFWKRQSLIKVSGPGGDYAGAMLTFWGEDIPQPGKTEMIQVTLKQSTGDAQSVRVFNYKLPNYPYAAISFAVPSAQALFDNMLENEHFIIEQNGKKIVEAEWTDGLKARDQLKNCVTGNKI</sequence>
<accession>N9E6V5</accession>
<protein>
    <submittedName>
        <fullName evidence="2">Uncharacterized protein</fullName>
    </submittedName>
</protein>
<gene>
    <name evidence="2" type="ORF">F933_01914</name>
</gene>
<dbReference type="GeneID" id="29856842"/>
<organism evidence="2 3">
    <name type="scientific">Acinetobacter beijerinckii CIP 110307</name>
    <dbReference type="NCBI Taxonomy" id="1217648"/>
    <lineage>
        <taxon>Bacteria</taxon>
        <taxon>Pseudomonadati</taxon>
        <taxon>Pseudomonadota</taxon>
        <taxon>Gammaproteobacteria</taxon>
        <taxon>Moraxellales</taxon>
        <taxon>Moraxellaceae</taxon>
        <taxon>Acinetobacter</taxon>
    </lineage>
</organism>
<reference evidence="2 3" key="1">
    <citation type="submission" date="2013-02" db="EMBL/GenBank/DDBJ databases">
        <title>The Genome Sequence of Acinetobacter beijerinckii CIP 110307.</title>
        <authorList>
            <consortium name="The Broad Institute Genome Sequencing Platform"/>
            <consortium name="The Broad Institute Genome Sequencing Center for Infectious Disease"/>
            <person name="Cerqueira G."/>
            <person name="Feldgarden M."/>
            <person name="Courvalin P."/>
            <person name="Perichon B."/>
            <person name="Grillot-Courvalin C."/>
            <person name="Clermont D."/>
            <person name="Rocha E."/>
            <person name="Yoon E.-J."/>
            <person name="Nemec A."/>
            <person name="Walker B."/>
            <person name="Young S.K."/>
            <person name="Zeng Q."/>
            <person name="Gargeya S."/>
            <person name="Fitzgerald M."/>
            <person name="Haas B."/>
            <person name="Abouelleil A."/>
            <person name="Alvarado L."/>
            <person name="Arachchi H.M."/>
            <person name="Berlin A.M."/>
            <person name="Chapman S.B."/>
            <person name="Dewar J."/>
            <person name="Goldberg J."/>
            <person name="Griggs A."/>
            <person name="Gujja S."/>
            <person name="Hansen M."/>
            <person name="Howarth C."/>
            <person name="Imamovic A."/>
            <person name="Larimer J."/>
            <person name="McCowan C."/>
            <person name="Murphy C."/>
            <person name="Neiman D."/>
            <person name="Pearson M."/>
            <person name="Priest M."/>
            <person name="Roberts A."/>
            <person name="Saif S."/>
            <person name="Shea T."/>
            <person name="Sisk P."/>
            <person name="Sykes S."/>
            <person name="Wortman J."/>
            <person name="Nusbaum C."/>
            <person name="Birren B."/>
        </authorList>
    </citation>
    <scope>NUCLEOTIDE SEQUENCE [LARGE SCALE GENOMIC DNA]</scope>
    <source>
        <strain evidence="2 3">CIP 110307</strain>
    </source>
</reference>
<comment type="caution">
    <text evidence="2">The sequence shown here is derived from an EMBL/GenBank/DDBJ whole genome shotgun (WGS) entry which is preliminary data.</text>
</comment>
<dbReference type="EMBL" id="APQL01000006">
    <property type="protein sequence ID" value="ENW06193.1"/>
    <property type="molecule type" value="Genomic_DNA"/>
</dbReference>
<feature type="chain" id="PRO_5004141400" evidence="1">
    <location>
        <begin position="22"/>
        <end position="249"/>
    </location>
</feature>
<feature type="signal peptide" evidence="1">
    <location>
        <begin position="1"/>
        <end position="21"/>
    </location>
</feature>
<keyword evidence="3" id="KW-1185">Reference proteome</keyword>
<dbReference type="eggNOG" id="ENOG50336RD">
    <property type="taxonomic scope" value="Bacteria"/>
</dbReference>
<dbReference type="AlphaFoldDB" id="N9E6V5"/>
<evidence type="ECO:0000313" key="3">
    <source>
        <dbReference type="Proteomes" id="UP000017670"/>
    </source>
</evidence>
<proteinExistence type="predicted"/>
<dbReference type="STRING" id="262668.GCA_000931715_01132"/>
<dbReference type="PATRIC" id="fig|1217648.3.peg.1869"/>
<evidence type="ECO:0000313" key="2">
    <source>
        <dbReference type="EMBL" id="ENW06193.1"/>
    </source>
</evidence>
<name>N9E6V5_9GAMM</name>
<evidence type="ECO:0000256" key="1">
    <source>
        <dbReference type="SAM" id="SignalP"/>
    </source>
</evidence>
<dbReference type="RefSeq" id="WP_005060667.1">
    <property type="nucleotide sequence ID" value="NZ_KB849765.1"/>
</dbReference>
<dbReference type="HOGENOM" id="CLU_1113943_0_0_6"/>